<accession>A0ABT0YYB8</accession>
<name>A0ABT0YYB8_9FLAO</name>
<evidence type="ECO:0000313" key="3">
    <source>
        <dbReference type="Proteomes" id="UP001155077"/>
    </source>
</evidence>
<comment type="caution">
    <text evidence="2">The sequence shown here is derived from an EMBL/GenBank/DDBJ whole genome shotgun (WGS) entry which is preliminary data.</text>
</comment>
<reference evidence="2" key="1">
    <citation type="submission" date="2022-06" db="EMBL/GenBank/DDBJ databases">
        <title>Gramella sediminis sp. nov., isolated from deep-sea sediment of the Indian Ocean.</title>
        <authorList>
            <person name="Yang L."/>
        </authorList>
    </citation>
    <scope>NUCLEOTIDE SEQUENCE</scope>
    <source>
        <strain evidence="2">HMD3159</strain>
    </source>
</reference>
<dbReference type="EMBL" id="JAMSCK010000001">
    <property type="protein sequence ID" value="MCM8568457.1"/>
    <property type="molecule type" value="Genomic_DNA"/>
</dbReference>
<organism evidence="2 3">
    <name type="scientific">Gramella jeungdoensis</name>
    <dbReference type="NCBI Taxonomy" id="708091"/>
    <lineage>
        <taxon>Bacteria</taxon>
        <taxon>Pseudomonadati</taxon>
        <taxon>Bacteroidota</taxon>
        <taxon>Flavobacteriia</taxon>
        <taxon>Flavobacteriales</taxon>
        <taxon>Flavobacteriaceae</taxon>
        <taxon>Christiangramia</taxon>
    </lineage>
</organism>
<sequence>MQAQVQIISDGDSPRVKFGTGKLQEAITAEGIKTEILQSIPTDVEQRRISISIQGSDWFKENIAPQVRKKVPEKKEAFRIYSADNDIYAVGYDSSGALYAALELAERVKENKKLPDTIDFTDQPEMVLRGTAIGMQKTTLLPGRGVYEYPYTPENFPWFYDKELWIDYLDMLVENRFNSLYLWNGHPFASLIKLKDYPYALEVDEETFKKNEEMFEFLTTEANKRGIWVIQMFYNIIVSKPFAEHHNIVTQDRGREITPLLEDYNRKSIAAFIEKYPNVGLLVALGEAMSGIKNDINWFTNTVIPGVKDGLKELERTDEPPIILRAHDTDAPKVIEAAFPLYKNLYTMHKYNGESLTTYEPRGPWTKIHQDLSSLASIHISNVHVLANLEPFRYGSPDFIQKSVQAMHNIHGANALHLYPQVAYWDWPYTPDKTEKRLLEMERDWIWYNAWGRYAWDDERDRQEEIDFWSDELSEKYGGSRKVGRSILKAYEEAGEIAPKTLRRFGITEGNRQTLLLGMFMSQLVNPYKWRVYPGFYESTGPKGEILIDYARKEWNNEPHSGETPPQIISEITRHGEEAVNAIDKAAEGVSENIAEFKRLQNDMQAYNAFAKFFSEKVKAAQLVLEYDHSGNLETLKEAAKHLDKSLKHYRTLVDLTKDHYLYANSMQTSMRRIPIGGNEGRYKTWQEMLPLFVEEYENLRRNIYKLQQAGSGNIKQKKIEAWQPAEIELLSEKERYPVEIGTLVYDRMSAQIIDLAPELNRLTGVKFQEQEQVENGTVLKFRNSKPVKVITGYFDSEDPDNLVAPTLETNAAGNIRGQADITLANALKLDDAPKINIHTYRFEPGQHQLKLGKGRVLILGFIKADQKIQSRDVGVKGKRAIDWLFE</sequence>
<keyword evidence="3" id="KW-1185">Reference proteome</keyword>
<dbReference type="Proteomes" id="UP001155077">
    <property type="component" value="Unassembled WGS sequence"/>
</dbReference>
<evidence type="ECO:0008006" key="4">
    <source>
        <dbReference type="Google" id="ProtNLM"/>
    </source>
</evidence>
<evidence type="ECO:0000256" key="1">
    <source>
        <dbReference type="ARBA" id="ARBA00022801"/>
    </source>
</evidence>
<dbReference type="SUPFAM" id="SSF55545">
    <property type="entry name" value="beta-N-acetylhexosaminidase-like domain"/>
    <property type="match status" value="1"/>
</dbReference>
<protein>
    <recommendedName>
        <fullName evidence="4">Beta-hexosaminidase bacterial type N-terminal domain-containing protein</fullName>
    </recommendedName>
</protein>
<proteinExistence type="predicted"/>
<dbReference type="InterPro" id="IPR029018">
    <property type="entry name" value="Hex-like_dom2"/>
</dbReference>
<evidence type="ECO:0000313" key="2">
    <source>
        <dbReference type="EMBL" id="MCM8568457.1"/>
    </source>
</evidence>
<gene>
    <name evidence="2" type="ORF">NE848_03655</name>
</gene>
<dbReference type="RefSeq" id="WP_252110851.1">
    <property type="nucleotide sequence ID" value="NZ_JAMSCK010000001.1"/>
</dbReference>
<keyword evidence="1" id="KW-0378">Hydrolase</keyword>